<sequence>MNINYGYVLAAIRHTFMFLGRFMYILRLVTAFKSLNECSATTGSIILLKITAGTPPKVPTTAEASRCEFRAKYTPKVPFAHFSISERLS</sequence>
<organism evidence="1 2">
    <name type="scientific">Chironomus riparius</name>
    <dbReference type="NCBI Taxonomy" id="315576"/>
    <lineage>
        <taxon>Eukaryota</taxon>
        <taxon>Metazoa</taxon>
        <taxon>Ecdysozoa</taxon>
        <taxon>Arthropoda</taxon>
        <taxon>Hexapoda</taxon>
        <taxon>Insecta</taxon>
        <taxon>Pterygota</taxon>
        <taxon>Neoptera</taxon>
        <taxon>Endopterygota</taxon>
        <taxon>Diptera</taxon>
        <taxon>Nematocera</taxon>
        <taxon>Chironomoidea</taxon>
        <taxon>Chironomidae</taxon>
        <taxon>Chironominae</taxon>
        <taxon>Chironomus</taxon>
    </lineage>
</organism>
<accession>A0A9P0JAY4</accession>
<dbReference type="OrthoDB" id="14970at2759"/>
<name>A0A9P0JAY4_9DIPT</name>
<dbReference type="AlphaFoldDB" id="A0A9P0JAY4"/>
<keyword evidence="2" id="KW-1185">Reference proteome</keyword>
<protein>
    <submittedName>
        <fullName evidence="1">Uncharacterized protein</fullName>
    </submittedName>
</protein>
<reference evidence="1" key="1">
    <citation type="submission" date="2022-01" db="EMBL/GenBank/DDBJ databases">
        <authorList>
            <person name="King R."/>
        </authorList>
    </citation>
    <scope>NUCLEOTIDE SEQUENCE</scope>
</reference>
<evidence type="ECO:0000313" key="2">
    <source>
        <dbReference type="Proteomes" id="UP001153620"/>
    </source>
</evidence>
<evidence type="ECO:0000313" key="1">
    <source>
        <dbReference type="EMBL" id="CAH1735272.1"/>
    </source>
</evidence>
<dbReference type="Proteomes" id="UP001153620">
    <property type="component" value="Chromosome 4"/>
</dbReference>
<gene>
    <name evidence="1" type="ORF">CHIRRI_LOCUS14550</name>
</gene>
<reference evidence="1" key="2">
    <citation type="submission" date="2022-10" db="EMBL/GenBank/DDBJ databases">
        <authorList>
            <consortium name="ENA_rothamsted_submissions"/>
            <consortium name="culmorum"/>
            <person name="King R."/>
        </authorList>
    </citation>
    <scope>NUCLEOTIDE SEQUENCE</scope>
</reference>
<dbReference type="EMBL" id="OU895880">
    <property type="protein sequence ID" value="CAH1735272.1"/>
    <property type="molecule type" value="Genomic_DNA"/>
</dbReference>
<proteinExistence type="predicted"/>